<evidence type="ECO:0000256" key="2">
    <source>
        <dbReference type="ARBA" id="ARBA00023125"/>
    </source>
</evidence>
<comment type="caution">
    <text evidence="6">The sequence shown here is derived from an EMBL/GenBank/DDBJ whole genome shotgun (WGS) entry which is preliminary data.</text>
</comment>
<evidence type="ECO:0000256" key="4">
    <source>
        <dbReference type="PROSITE-ProRule" id="PRU00335"/>
    </source>
</evidence>
<evidence type="ECO:0000256" key="1">
    <source>
        <dbReference type="ARBA" id="ARBA00023015"/>
    </source>
</evidence>
<dbReference type="Pfam" id="PF00440">
    <property type="entry name" value="TetR_N"/>
    <property type="match status" value="1"/>
</dbReference>
<organism evidence="6 7">
    <name type="scientific">Microbispora corallina</name>
    <dbReference type="NCBI Taxonomy" id="83302"/>
    <lineage>
        <taxon>Bacteria</taxon>
        <taxon>Bacillati</taxon>
        <taxon>Actinomycetota</taxon>
        <taxon>Actinomycetes</taxon>
        <taxon>Streptosporangiales</taxon>
        <taxon>Streptosporangiaceae</taxon>
        <taxon>Microbispora</taxon>
    </lineage>
</organism>
<dbReference type="PANTHER" id="PTHR30055:SF151">
    <property type="entry name" value="TRANSCRIPTIONAL REGULATORY PROTEIN"/>
    <property type="match status" value="1"/>
</dbReference>
<dbReference type="EMBL" id="BOOC01000031">
    <property type="protein sequence ID" value="GIH42498.1"/>
    <property type="molecule type" value="Genomic_DNA"/>
</dbReference>
<keyword evidence="1" id="KW-0805">Transcription regulation</keyword>
<gene>
    <name evidence="6" type="ORF">Mco01_54980</name>
</gene>
<evidence type="ECO:0000313" key="6">
    <source>
        <dbReference type="EMBL" id="GIH42498.1"/>
    </source>
</evidence>
<dbReference type="InterPro" id="IPR004111">
    <property type="entry name" value="Repressor_TetR_C"/>
</dbReference>
<keyword evidence="3" id="KW-0804">Transcription</keyword>
<sequence>MGRRGLSRAEIVDATWGLAAERGLPAVTMRAVAERLGVTPMALYRHVGDKRGLLDGLVERLLGAIPTPDPALPWRERLTALAAGIRALARAHPDLFPLLFQRPAVTPAARVPRDAAHAALREAGLPEEEAVRAERLLSTFILGFAASEAAGRFDHLDADEEFAYAADAIERILTAHRDRPRS</sequence>
<dbReference type="PANTHER" id="PTHR30055">
    <property type="entry name" value="HTH-TYPE TRANSCRIPTIONAL REGULATOR RUTR"/>
    <property type="match status" value="1"/>
</dbReference>
<dbReference type="SUPFAM" id="SSF46689">
    <property type="entry name" value="Homeodomain-like"/>
    <property type="match status" value="1"/>
</dbReference>
<dbReference type="InterPro" id="IPR009057">
    <property type="entry name" value="Homeodomain-like_sf"/>
</dbReference>
<name>A0ABQ4G684_9ACTN</name>
<accession>A0ABQ4G684</accession>
<dbReference type="Pfam" id="PF02909">
    <property type="entry name" value="TetR_C_1"/>
    <property type="match status" value="1"/>
</dbReference>
<dbReference type="PROSITE" id="PS50977">
    <property type="entry name" value="HTH_TETR_2"/>
    <property type="match status" value="1"/>
</dbReference>
<dbReference type="Proteomes" id="UP000603904">
    <property type="component" value="Unassembled WGS sequence"/>
</dbReference>
<dbReference type="InterPro" id="IPR050109">
    <property type="entry name" value="HTH-type_TetR-like_transc_reg"/>
</dbReference>
<feature type="domain" description="HTH tetR-type" evidence="5">
    <location>
        <begin position="5"/>
        <end position="65"/>
    </location>
</feature>
<reference evidence="6 7" key="1">
    <citation type="submission" date="2021-01" db="EMBL/GenBank/DDBJ databases">
        <title>Whole genome shotgun sequence of Microbispora corallina NBRC 16416.</title>
        <authorList>
            <person name="Komaki H."/>
            <person name="Tamura T."/>
        </authorList>
    </citation>
    <scope>NUCLEOTIDE SEQUENCE [LARGE SCALE GENOMIC DNA]</scope>
    <source>
        <strain evidence="6 7">NBRC 16416</strain>
    </source>
</reference>
<dbReference type="SUPFAM" id="SSF48498">
    <property type="entry name" value="Tetracyclin repressor-like, C-terminal domain"/>
    <property type="match status" value="1"/>
</dbReference>
<evidence type="ECO:0000256" key="3">
    <source>
        <dbReference type="ARBA" id="ARBA00023163"/>
    </source>
</evidence>
<evidence type="ECO:0000259" key="5">
    <source>
        <dbReference type="PROSITE" id="PS50977"/>
    </source>
</evidence>
<dbReference type="InterPro" id="IPR036271">
    <property type="entry name" value="Tet_transcr_reg_TetR-rel_C_sf"/>
</dbReference>
<dbReference type="Gene3D" id="1.10.357.10">
    <property type="entry name" value="Tetracycline Repressor, domain 2"/>
    <property type="match status" value="1"/>
</dbReference>
<evidence type="ECO:0000313" key="7">
    <source>
        <dbReference type="Proteomes" id="UP000603904"/>
    </source>
</evidence>
<protein>
    <recommendedName>
        <fullName evidence="5">HTH tetR-type domain-containing protein</fullName>
    </recommendedName>
</protein>
<dbReference type="InterPro" id="IPR001647">
    <property type="entry name" value="HTH_TetR"/>
</dbReference>
<dbReference type="RefSeq" id="WP_204059708.1">
    <property type="nucleotide sequence ID" value="NZ_BAAAGP010000006.1"/>
</dbReference>
<keyword evidence="7" id="KW-1185">Reference proteome</keyword>
<dbReference type="PRINTS" id="PR00455">
    <property type="entry name" value="HTHTETR"/>
</dbReference>
<keyword evidence="2 4" id="KW-0238">DNA-binding</keyword>
<proteinExistence type="predicted"/>
<feature type="DNA-binding region" description="H-T-H motif" evidence="4">
    <location>
        <begin position="28"/>
        <end position="47"/>
    </location>
</feature>